<gene>
    <name evidence="2" type="ORF">OIU80_02980</name>
</gene>
<dbReference type="Proteomes" id="UP001151133">
    <property type="component" value="Unassembled WGS sequence"/>
</dbReference>
<dbReference type="AlphaFoldDB" id="A0A9X2ZMB5"/>
<dbReference type="PANTHER" id="PTHR45947:SF3">
    <property type="entry name" value="SULFOQUINOVOSYL TRANSFERASE SQD2"/>
    <property type="match status" value="1"/>
</dbReference>
<dbReference type="EMBL" id="JAOZEV010000002">
    <property type="protein sequence ID" value="MCV9931232.1"/>
    <property type="molecule type" value="Genomic_DNA"/>
</dbReference>
<dbReference type="SUPFAM" id="SSF53756">
    <property type="entry name" value="UDP-Glycosyltransferase/glycogen phosphorylase"/>
    <property type="match status" value="1"/>
</dbReference>
<evidence type="ECO:0000313" key="3">
    <source>
        <dbReference type="Proteomes" id="UP001151133"/>
    </source>
</evidence>
<reference evidence="2" key="1">
    <citation type="submission" date="2022-10" db="EMBL/GenBank/DDBJ databases">
        <title>Two novel species of Flavobacterium.</title>
        <authorList>
            <person name="Liu Q."/>
            <person name="Xin Y.-H."/>
        </authorList>
    </citation>
    <scope>NUCLEOTIDE SEQUENCE</scope>
    <source>
        <strain evidence="2">LS1R47</strain>
    </source>
</reference>
<dbReference type="InterPro" id="IPR001296">
    <property type="entry name" value="Glyco_trans_1"/>
</dbReference>
<keyword evidence="3" id="KW-1185">Reference proteome</keyword>
<name>A0A9X2ZMB5_9FLAO</name>
<accession>A0A9X2ZMB5</accession>
<comment type="caution">
    <text evidence="2">The sequence shown here is derived from an EMBL/GenBank/DDBJ whole genome shotgun (WGS) entry which is preliminary data.</text>
</comment>
<dbReference type="PANTHER" id="PTHR45947">
    <property type="entry name" value="SULFOQUINOVOSYL TRANSFERASE SQD2"/>
    <property type="match status" value="1"/>
</dbReference>
<sequence length="372" mass="43218">MRFVIITHVTHSQNKHQYFGYAPYVREMNIWLKYVDEVIVVGPFLKQEPTIIDLAYKHGKIDFRKVSNINFTNFKNSLISFFKLPVVSWQIFLAMKTADHIHLRCPGNIGLLGCFIQIFFPNKQKTAKYAGNWDPMSKQPWTYKLQKYILNNTFLTRNMQVLVYGEWENQSKNTIPFFTATYSETEKEIIHKPDFNESIAFLFVGSLVVGKNPIYAIKLVQKLIEKGYKATLDLYGEGIERGILEEYIQNNQLGEYIVLQGNQNQETVKKAYQKKHFVILPSKSEGWPKAVAEGMFWGCIPVASKISCVPLMLDYGNRGVILEMDLEKDEIQLSEILKDEKIFFTKSKLATEWSQNYTIDVFETEIKKLLVK</sequence>
<dbReference type="Pfam" id="PF00534">
    <property type="entry name" value="Glycos_transf_1"/>
    <property type="match status" value="1"/>
</dbReference>
<organism evidence="2 3">
    <name type="scientific">Flavobacterium frigoritolerans</name>
    <dbReference type="NCBI Taxonomy" id="2987686"/>
    <lineage>
        <taxon>Bacteria</taxon>
        <taxon>Pseudomonadati</taxon>
        <taxon>Bacteroidota</taxon>
        <taxon>Flavobacteriia</taxon>
        <taxon>Flavobacteriales</taxon>
        <taxon>Flavobacteriaceae</taxon>
        <taxon>Flavobacterium</taxon>
    </lineage>
</organism>
<evidence type="ECO:0000259" key="1">
    <source>
        <dbReference type="Pfam" id="PF00534"/>
    </source>
</evidence>
<protein>
    <submittedName>
        <fullName evidence="2">Glycosyltransferase</fullName>
    </submittedName>
</protein>
<feature type="domain" description="Glycosyl transferase family 1" evidence="1">
    <location>
        <begin position="193"/>
        <end position="340"/>
    </location>
</feature>
<dbReference type="InterPro" id="IPR050194">
    <property type="entry name" value="Glycosyltransferase_grp1"/>
</dbReference>
<evidence type="ECO:0000313" key="2">
    <source>
        <dbReference type="EMBL" id="MCV9931232.1"/>
    </source>
</evidence>
<dbReference type="Gene3D" id="3.40.50.2000">
    <property type="entry name" value="Glycogen Phosphorylase B"/>
    <property type="match status" value="1"/>
</dbReference>
<proteinExistence type="predicted"/>
<dbReference type="GO" id="GO:0016757">
    <property type="term" value="F:glycosyltransferase activity"/>
    <property type="evidence" value="ECO:0007669"/>
    <property type="project" value="InterPro"/>
</dbReference>